<comment type="subcellular location">
    <subcellularLocation>
        <location evidence="1">Mitochondrion</location>
    </subcellularLocation>
</comment>
<dbReference type="PANTHER" id="PTHR21393">
    <property type="entry name" value="MITOCHONDRIAL 28S RIBOSOMAL PROTEIN S27"/>
    <property type="match status" value="1"/>
</dbReference>
<evidence type="ECO:0000313" key="3">
    <source>
        <dbReference type="EnsemblMetazoa" id="CapteP226413"/>
    </source>
</evidence>
<evidence type="ECO:0000256" key="1">
    <source>
        <dbReference type="ARBA" id="ARBA00004173"/>
    </source>
</evidence>
<dbReference type="AlphaFoldDB" id="R7VJ96"/>
<dbReference type="GO" id="GO:0005739">
    <property type="term" value="C:mitochondrion"/>
    <property type="evidence" value="ECO:0007669"/>
    <property type="project" value="UniProtKB-SubCell"/>
</dbReference>
<dbReference type="InterPro" id="IPR019266">
    <property type="entry name" value="Ribosomal_mS27"/>
</dbReference>
<dbReference type="HOGENOM" id="CLU_034411_0_0_1"/>
<dbReference type="PANTHER" id="PTHR21393:SF0">
    <property type="entry name" value="SMALL RIBOSOMAL SUBUNIT PROTEIN MS27"/>
    <property type="match status" value="1"/>
</dbReference>
<dbReference type="EMBL" id="KB291800">
    <property type="protein sequence ID" value="ELU18637.1"/>
    <property type="molecule type" value="Genomic_DNA"/>
</dbReference>
<reference evidence="4" key="1">
    <citation type="submission" date="2012-12" db="EMBL/GenBank/DDBJ databases">
        <authorList>
            <person name="Hellsten U."/>
            <person name="Grimwood J."/>
            <person name="Chapman J.A."/>
            <person name="Shapiro H."/>
            <person name="Aerts A."/>
            <person name="Otillar R.P."/>
            <person name="Terry A.Y."/>
            <person name="Boore J.L."/>
            <person name="Simakov O."/>
            <person name="Marletaz F."/>
            <person name="Cho S.-J."/>
            <person name="Edsinger-Gonzales E."/>
            <person name="Havlak P."/>
            <person name="Kuo D.-H."/>
            <person name="Larsson T."/>
            <person name="Lv J."/>
            <person name="Arendt D."/>
            <person name="Savage R."/>
            <person name="Osoegawa K."/>
            <person name="de Jong P."/>
            <person name="Lindberg D.R."/>
            <person name="Seaver E.C."/>
            <person name="Weisblat D.A."/>
            <person name="Putnam N.H."/>
            <person name="Grigoriev I.V."/>
            <person name="Rokhsar D.S."/>
        </authorList>
    </citation>
    <scope>NUCLEOTIDE SEQUENCE</scope>
    <source>
        <strain evidence="4">I ESC-2004</strain>
    </source>
</reference>
<dbReference type="FunCoup" id="R7VJ96">
    <property type="interactions" value="460"/>
</dbReference>
<organism evidence="2">
    <name type="scientific">Capitella teleta</name>
    <name type="common">Polychaete worm</name>
    <dbReference type="NCBI Taxonomy" id="283909"/>
    <lineage>
        <taxon>Eukaryota</taxon>
        <taxon>Metazoa</taxon>
        <taxon>Spiralia</taxon>
        <taxon>Lophotrochozoa</taxon>
        <taxon>Annelida</taxon>
        <taxon>Polychaeta</taxon>
        <taxon>Sedentaria</taxon>
        <taxon>Scolecida</taxon>
        <taxon>Capitellidae</taxon>
        <taxon>Capitella</taxon>
    </lineage>
</organism>
<dbReference type="Proteomes" id="UP000014760">
    <property type="component" value="Unassembled WGS sequence"/>
</dbReference>
<reference evidence="2 4" key="2">
    <citation type="journal article" date="2013" name="Nature">
        <title>Insights into bilaterian evolution from three spiralian genomes.</title>
        <authorList>
            <person name="Simakov O."/>
            <person name="Marletaz F."/>
            <person name="Cho S.J."/>
            <person name="Edsinger-Gonzales E."/>
            <person name="Havlak P."/>
            <person name="Hellsten U."/>
            <person name="Kuo D.H."/>
            <person name="Larsson T."/>
            <person name="Lv J."/>
            <person name="Arendt D."/>
            <person name="Savage R."/>
            <person name="Osoegawa K."/>
            <person name="de Jong P."/>
            <person name="Grimwood J."/>
            <person name="Chapman J.A."/>
            <person name="Shapiro H."/>
            <person name="Aerts A."/>
            <person name="Otillar R.P."/>
            <person name="Terry A.Y."/>
            <person name="Boore J.L."/>
            <person name="Grigoriev I.V."/>
            <person name="Lindberg D.R."/>
            <person name="Seaver E.C."/>
            <person name="Weisblat D.A."/>
            <person name="Putnam N.H."/>
            <person name="Rokhsar D.S."/>
        </authorList>
    </citation>
    <scope>NUCLEOTIDE SEQUENCE</scope>
    <source>
        <strain evidence="2 4">I ESC-2004</strain>
    </source>
</reference>
<evidence type="ECO:0000313" key="4">
    <source>
        <dbReference type="Proteomes" id="UP000014760"/>
    </source>
</evidence>
<evidence type="ECO:0000313" key="2">
    <source>
        <dbReference type="EMBL" id="ELU18637.1"/>
    </source>
</evidence>
<reference evidence="3" key="3">
    <citation type="submission" date="2015-06" db="UniProtKB">
        <authorList>
            <consortium name="EnsemblMetazoa"/>
        </authorList>
    </citation>
    <scope>IDENTIFICATION</scope>
</reference>
<evidence type="ECO:0008006" key="5">
    <source>
        <dbReference type="Google" id="ProtNLM"/>
    </source>
</evidence>
<dbReference type="Pfam" id="PF10037">
    <property type="entry name" value="MRP-S27"/>
    <property type="match status" value="1"/>
</dbReference>
<dbReference type="STRING" id="283909.R7VJ96"/>
<sequence length="471" mass="54509">MASCGLRRLVLQQKHFKTFLSYSARRTLLSEAYSCNDAWQRRLQDPVLLKVDAGSFGVKLQEQFDIVGRVSAIDMDIFANKLIELDVVQLDFAQQLFQRFRRTDETVRMLESTPHALIRTLLDLKEYSRLMTMLKDKIGYGIFLDDISANLLMDHFIKRNMFKEAACIAFDLMLQEDWSHPLSRRLAWYACHLRLQQLQASPEEQTEGADEDEEEMQYVKVKYILTPWYDDHFDLNKETQLLGKTLVSITRQETGTLALSYQLIGWGLYEKFEQGLALLQTLVGGTEAGSVSANALKLFSEALKNIETKEKPEQEKSAGELTLEDVRPYITQDQKEAYIQQLEELLPQLDSSARVNEQFMEGEALFALTQTTVEKMEAIDVEDQNAMFKEWSQRRQDMLDAQIQAARTKRKKEEIVNRLLALKDQEERLSYFDQNDQITVGMSKAPSYKSLDMIQDEEQFVAAPGERQRKK</sequence>
<proteinExistence type="predicted"/>
<dbReference type="OMA" id="SILETWH"/>
<accession>R7VJ96</accession>
<dbReference type="InterPro" id="IPR034913">
    <property type="entry name" value="mS27/PTCD2"/>
</dbReference>
<gene>
    <name evidence="2" type="ORF">CAPTEDRAFT_226413</name>
</gene>
<dbReference type="EMBL" id="AMQN01003724">
    <property type="status" value="NOT_ANNOTATED_CDS"/>
    <property type="molecule type" value="Genomic_DNA"/>
</dbReference>
<protein>
    <recommendedName>
        <fullName evidence="5">28S ribosomal protein S27, mitochondrial</fullName>
    </recommendedName>
</protein>
<dbReference type="EnsemblMetazoa" id="CapteT226413">
    <property type="protein sequence ID" value="CapteP226413"/>
    <property type="gene ID" value="CapteG226413"/>
</dbReference>
<name>R7VJ96_CAPTE</name>
<dbReference type="OrthoDB" id="19830at2759"/>
<keyword evidence="4" id="KW-1185">Reference proteome</keyword>